<feature type="compositionally biased region" description="Basic and acidic residues" evidence="1">
    <location>
        <begin position="59"/>
        <end position="76"/>
    </location>
</feature>
<evidence type="ECO:0000313" key="3">
    <source>
        <dbReference type="Proteomes" id="UP000034954"/>
    </source>
</evidence>
<dbReference type="EMBL" id="LAQJ01000057">
    <property type="protein sequence ID" value="KKO20838.1"/>
    <property type="molecule type" value="Genomic_DNA"/>
</dbReference>
<feature type="region of interest" description="Disordered" evidence="1">
    <location>
        <begin position="59"/>
        <end position="82"/>
    </location>
</feature>
<comment type="caution">
    <text evidence="2">The sequence shown here is derived from an EMBL/GenBank/DDBJ whole genome shotgun (WGS) entry which is preliminary data.</text>
</comment>
<evidence type="ECO:0000256" key="1">
    <source>
        <dbReference type="SAM" id="MobiDB-lite"/>
    </source>
</evidence>
<proteinExistence type="predicted"/>
<keyword evidence="3" id="KW-1185">Reference proteome</keyword>
<dbReference type="AlphaFoldDB" id="A0A0M2UXM2"/>
<sequence length="82" mass="9594">MIISSTIFSITCARVCCSYFQDTGDGARLRKGYDCPKHQFERDKKKRLAKLVKRGKKFPEYKREEKDKRGQPDCPRHTTGRP</sequence>
<name>A0A0M2UXM2_9BACT</name>
<dbReference type="Proteomes" id="UP000034954">
    <property type="component" value="Unassembled WGS sequence"/>
</dbReference>
<evidence type="ECO:0000313" key="2">
    <source>
        <dbReference type="EMBL" id="KKO20838.1"/>
    </source>
</evidence>
<protein>
    <submittedName>
        <fullName evidence="2">Uncharacterized protein</fullName>
    </submittedName>
</protein>
<accession>A0A0M2UXM2</accession>
<reference evidence="2 3" key="1">
    <citation type="journal article" date="2013" name="BMC Microbiol.">
        <title>Identification of the type II cytochrome c maturation pathway in anammox bacteria by comparative genomics.</title>
        <authorList>
            <person name="Ferousi C."/>
            <person name="Speth D.R."/>
            <person name="Reimann J."/>
            <person name="Op den Camp H.J."/>
            <person name="Allen J.W."/>
            <person name="Keltjens J.T."/>
            <person name="Jetten M.S."/>
        </authorList>
    </citation>
    <scope>NUCLEOTIDE SEQUENCE [LARGE SCALE GENOMIC DNA]</scope>
    <source>
        <strain evidence="2">RU1</strain>
    </source>
</reference>
<gene>
    <name evidence="2" type="ORF">BROFUL_00423</name>
</gene>
<organism evidence="2 3">
    <name type="scientific">Candidatus Brocadia fulgida</name>
    <dbReference type="NCBI Taxonomy" id="380242"/>
    <lineage>
        <taxon>Bacteria</taxon>
        <taxon>Pseudomonadati</taxon>
        <taxon>Planctomycetota</taxon>
        <taxon>Candidatus Brocadiia</taxon>
        <taxon>Candidatus Brocadiales</taxon>
        <taxon>Candidatus Brocadiaceae</taxon>
        <taxon>Candidatus Brocadia</taxon>
    </lineage>
</organism>